<dbReference type="AlphaFoldDB" id="A0A0M0J5Q1"/>
<gene>
    <name evidence="2" type="ORF">Ctob_004238</name>
</gene>
<dbReference type="EMBL" id="JWZX01003333">
    <property type="protein sequence ID" value="KOO21810.1"/>
    <property type="molecule type" value="Genomic_DNA"/>
</dbReference>
<evidence type="ECO:0000313" key="2">
    <source>
        <dbReference type="EMBL" id="KOO21810.1"/>
    </source>
</evidence>
<feature type="region of interest" description="Disordered" evidence="1">
    <location>
        <begin position="219"/>
        <end position="239"/>
    </location>
</feature>
<sequence length="411" mass="42877">MATSAGEDYAIILKGAGVNFELPPPDWREAGNRLRQIITAYQNTKISPGKPDKIAFKDAGSEADPARVKLVRRTSMATAALSCAASIITQLTEPGVVEAEAAAEHSADPIDEARRIVGTSYGDAARALMSSDGSYKDALAGNGSIAAPVLLAQQGLLAFIEAFIERLVTEERAGECTGEIEALSLAILTSSLAGAVKVEGGSKSVDFALIVKLLGSTKPSNNRATKSSKSGAGHWGTTTGPKATSDIETAMMHLGTILLAIRVKALGEDGGTREDYGMHDLARDALGELTVVKATELFEDLFQRADRGARHQRSRANVLETGWASLIEVDMREKLEALGREEHSEEAGARAGKQAAAEALAAGNKHKAPVITAEGDAKADMAKKAGGAPAVPPGTLDKVRAACVASLQAKI</sequence>
<accession>A0A0M0J5Q1</accession>
<comment type="caution">
    <text evidence="2">The sequence shown here is derived from an EMBL/GenBank/DDBJ whole genome shotgun (WGS) entry which is preliminary data.</text>
</comment>
<keyword evidence="3" id="KW-1185">Reference proteome</keyword>
<reference evidence="3" key="1">
    <citation type="journal article" date="2015" name="PLoS Genet.">
        <title>Genome Sequence and Transcriptome Analyses of Chrysochromulina tobin: Metabolic Tools for Enhanced Algal Fitness in the Prominent Order Prymnesiales (Haptophyceae).</title>
        <authorList>
            <person name="Hovde B.T."/>
            <person name="Deodato C.R."/>
            <person name="Hunsperger H.M."/>
            <person name="Ryken S.A."/>
            <person name="Yost W."/>
            <person name="Jha R.K."/>
            <person name="Patterson J."/>
            <person name="Monnat R.J. Jr."/>
            <person name="Barlow S.B."/>
            <person name="Starkenburg S.R."/>
            <person name="Cattolico R.A."/>
        </authorList>
    </citation>
    <scope>NUCLEOTIDE SEQUENCE</scope>
    <source>
        <strain evidence="3">CCMP291</strain>
    </source>
</reference>
<proteinExistence type="predicted"/>
<dbReference type="Proteomes" id="UP000037460">
    <property type="component" value="Unassembled WGS sequence"/>
</dbReference>
<name>A0A0M0J5Q1_9EUKA</name>
<organism evidence="2 3">
    <name type="scientific">Chrysochromulina tobinii</name>
    <dbReference type="NCBI Taxonomy" id="1460289"/>
    <lineage>
        <taxon>Eukaryota</taxon>
        <taxon>Haptista</taxon>
        <taxon>Haptophyta</taxon>
        <taxon>Prymnesiophyceae</taxon>
        <taxon>Prymnesiales</taxon>
        <taxon>Chrysochromulinaceae</taxon>
        <taxon>Chrysochromulina</taxon>
    </lineage>
</organism>
<protein>
    <submittedName>
        <fullName evidence="2">Uncharacterized protein</fullName>
    </submittedName>
</protein>
<evidence type="ECO:0000313" key="3">
    <source>
        <dbReference type="Proteomes" id="UP000037460"/>
    </source>
</evidence>
<evidence type="ECO:0000256" key="1">
    <source>
        <dbReference type="SAM" id="MobiDB-lite"/>
    </source>
</evidence>